<accession>A0A2M9BHQ2</accession>
<comment type="caution">
    <text evidence="1">The sequence shown here is derived from an EMBL/GenBank/DDBJ whole genome shotgun (WGS) entry which is preliminary data.</text>
</comment>
<name>A0A2M9BHQ2_9ACTN</name>
<proteinExistence type="predicted"/>
<evidence type="ECO:0008006" key="3">
    <source>
        <dbReference type="Google" id="ProtNLM"/>
    </source>
</evidence>
<organism evidence="1 2">
    <name type="scientific">Mumia flava</name>
    <dbReference type="NCBI Taxonomy" id="1348852"/>
    <lineage>
        <taxon>Bacteria</taxon>
        <taxon>Bacillati</taxon>
        <taxon>Actinomycetota</taxon>
        <taxon>Actinomycetes</taxon>
        <taxon>Propionibacteriales</taxon>
        <taxon>Nocardioidaceae</taxon>
        <taxon>Mumia</taxon>
    </lineage>
</organism>
<dbReference type="Gene3D" id="3.30.450.20">
    <property type="entry name" value="PAS domain"/>
    <property type="match status" value="1"/>
</dbReference>
<reference evidence="1 2" key="1">
    <citation type="submission" date="2017-11" db="EMBL/GenBank/DDBJ databases">
        <title>Genomic Encyclopedia of Archaeal and Bacterial Type Strains, Phase II (KMG-II): From Individual Species to Whole Genera.</title>
        <authorList>
            <person name="Goeker M."/>
        </authorList>
    </citation>
    <scope>NUCLEOTIDE SEQUENCE [LARGE SCALE GENOMIC DNA]</scope>
    <source>
        <strain evidence="1 2">DSM 27763</strain>
    </source>
</reference>
<sequence length="226" mass="24335">MPVKTQHDLGDVVATVDDYFLTLFARLEAMRDRVAALFDAGPVASSAASTAIAPLVRDLLTDERVMGSGFVAGHGTLSDRALYLAWWQGEDRHLLAESESPDSGDALDYTRHPWYRVPERTGRRHLAGPYVDFVCTDEYVMTATVPVLADGRMVGVVGADTLVETLEGMLLGLLREADPSALLVNDHGRAVVSASPRVATGSLVDLASAPEVLPCADLPLRVTRVH</sequence>
<dbReference type="Proteomes" id="UP000230842">
    <property type="component" value="Unassembled WGS sequence"/>
</dbReference>
<dbReference type="EMBL" id="PGEZ01000001">
    <property type="protein sequence ID" value="PJJ57476.1"/>
    <property type="molecule type" value="Genomic_DNA"/>
</dbReference>
<dbReference type="Pfam" id="PF22673">
    <property type="entry name" value="MCP-like_PDC_1"/>
    <property type="match status" value="1"/>
</dbReference>
<evidence type="ECO:0000313" key="2">
    <source>
        <dbReference type="Proteomes" id="UP000230842"/>
    </source>
</evidence>
<protein>
    <recommendedName>
        <fullName evidence="3">Cache domain-containing protein</fullName>
    </recommendedName>
</protein>
<gene>
    <name evidence="1" type="ORF">CLV56_1708</name>
</gene>
<dbReference type="AlphaFoldDB" id="A0A2M9BHQ2"/>
<dbReference type="CDD" id="cd12913">
    <property type="entry name" value="PDC1_MCP_like"/>
    <property type="match status" value="1"/>
</dbReference>
<evidence type="ECO:0000313" key="1">
    <source>
        <dbReference type="EMBL" id="PJJ57476.1"/>
    </source>
</evidence>
<dbReference type="OrthoDB" id="8687362at2"/>
<dbReference type="RefSeq" id="WP_100414683.1">
    <property type="nucleotide sequence ID" value="NZ_PGEZ01000001.1"/>
</dbReference>
<keyword evidence="2" id="KW-1185">Reference proteome</keyword>